<dbReference type="InterPro" id="IPR027417">
    <property type="entry name" value="P-loop_NTPase"/>
</dbReference>
<dbReference type="InterPro" id="IPR003593">
    <property type="entry name" value="AAA+_ATPase"/>
</dbReference>
<dbReference type="Gene3D" id="3.40.50.300">
    <property type="entry name" value="P-loop containing nucleotide triphosphate hydrolases"/>
    <property type="match status" value="2"/>
</dbReference>
<evidence type="ECO:0000256" key="1">
    <source>
        <dbReference type="ARBA" id="ARBA00022448"/>
    </source>
</evidence>
<sequence length="485" mass="53144">MALVQMRGIVKRFATVTALDGVDFEVATGEVHALLGENGAGKTTLMRILAGRLKPDEGEVWVDGQRVTRFAPSEAQRYGVGMVAQTFTLVLPLTADENLQLALHDRAAVQRAKAIANELGWQMRWGVEVAALSVGERQRLEIVKALAVQPKVLVLDEPTSVLTPQETQSLFALLRQLVSEKRAVIVITHRLNEVAEVADRVTVLRQGKKVATVPATTPTDQLARLMVGEALPTTFAPTDKRRGQTVFQVCDVWVRGDDGRWAVKGATFTVHAGEIVGIAGVDGNGQQELVEALWGLRPKERGEVRFNGRPAPSTPQAWWRNGAALLPPDPLRRFAVADWSLVWHVALRVQATEKSIGLDWTQMRLLAEVWRQRFGVRAPDVDTPLGVLSGGNRQRWVLAMALAEQSALLILVNPTQGLDVASTLTVHELLRRRRADGAAILLVSTDLDEVLALSDRVLVMFAGQLREATEREREKVGTLMGGVGF</sequence>
<proteinExistence type="predicted"/>
<gene>
    <name evidence="6" type="primary">rbsA_3</name>
    <name evidence="6" type="ORF">HRbin17_02756</name>
</gene>
<dbReference type="PANTHER" id="PTHR43790">
    <property type="entry name" value="CARBOHYDRATE TRANSPORT ATP-BINDING PROTEIN MG119-RELATED"/>
    <property type="match status" value="1"/>
</dbReference>
<keyword evidence="2" id="KW-0677">Repeat</keyword>
<dbReference type="GO" id="GO:0016887">
    <property type="term" value="F:ATP hydrolysis activity"/>
    <property type="evidence" value="ECO:0007669"/>
    <property type="project" value="InterPro"/>
</dbReference>
<protein>
    <submittedName>
        <fullName evidence="6">Ribose import ATP-binding protein RbsA</fullName>
        <ecNumber evidence="6">3.6.3.17</ecNumber>
    </submittedName>
</protein>
<evidence type="ECO:0000256" key="3">
    <source>
        <dbReference type="ARBA" id="ARBA00022741"/>
    </source>
</evidence>
<dbReference type="PANTHER" id="PTHR43790:SF9">
    <property type="entry name" value="GALACTOFURANOSE TRANSPORTER ATP-BINDING PROTEIN YTFR"/>
    <property type="match status" value="1"/>
</dbReference>
<dbReference type="PROSITE" id="PS50893">
    <property type="entry name" value="ABC_TRANSPORTER_2"/>
    <property type="match status" value="2"/>
</dbReference>
<evidence type="ECO:0000259" key="5">
    <source>
        <dbReference type="PROSITE" id="PS50893"/>
    </source>
</evidence>
<dbReference type="InterPro" id="IPR050107">
    <property type="entry name" value="ABC_carbohydrate_import_ATPase"/>
</dbReference>
<dbReference type="CDD" id="cd03216">
    <property type="entry name" value="ABC_Carb_Monos_I"/>
    <property type="match status" value="1"/>
</dbReference>
<evidence type="ECO:0000313" key="7">
    <source>
        <dbReference type="Proteomes" id="UP000236173"/>
    </source>
</evidence>
<dbReference type="AlphaFoldDB" id="A0A2H5XGD4"/>
<dbReference type="PROSITE" id="PS00211">
    <property type="entry name" value="ABC_TRANSPORTER_1"/>
    <property type="match status" value="1"/>
</dbReference>
<accession>A0A2H5XGD4</accession>
<keyword evidence="4 6" id="KW-0067">ATP-binding</keyword>
<dbReference type="InterPro" id="IPR003439">
    <property type="entry name" value="ABC_transporter-like_ATP-bd"/>
</dbReference>
<dbReference type="GO" id="GO:0005524">
    <property type="term" value="F:ATP binding"/>
    <property type="evidence" value="ECO:0007669"/>
    <property type="project" value="UniProtKB-KW"/>
</dbReference>
<organism evidence="6 7">
    <name type="scientific">Candidatus Fervidibacter japonicus</name>
    <dbReference type="NCBI Taxonomy" id="2035412"/>
    <lineage>
        <taxon>Bacteria</taxon>
        <taxon>Candidatus Fervidibacterota</taxon>
        <taxon>Candidatus Fervidibacter</taxon>
    </lineage>
</organism>
<dbReference type="EC" id="3.6.3.17" evidence="6"/>
<feature type="domain" description="ABC transporter" evidence="5">
    <location>
        <begin position="4"/>
        <end position="231"/>
    </location>
</feature>
<dbReference type="SMART" id="SM00382">
    <property type="entry name" value="AAA"/>
    <property type="match status" value="1"/>
</dbReference>
<dbReference type="InterPro" id="IPR017871">
    <property type="entry name" value="ABC_transporter-like_CS"/>
</dbReference>
<comment type="caution">
    <text evidence="6">The sequence shown here is derived from an EMBL/GenBank/DDBJ whole genome shotgun (WGS) entry which is preliminary data.</text>
</comment>
<reference evidence="7" key="1">
    <citation type="submission" date="2017-09" db="EMBL/GenBank/DDBJ databases">
        <title>Metaegenomics of thermophilic ammonia-oxidizing enrichment culture.</title>
        <authorList>
            <person name="Kato S."/>
            <person name="Suzuki K."/>
        </authorList>
    </citation>
    <scope>NUCLEOTIDE SEQUENCE [LARGE SCALE GENOMIC DNA]</scope>
</reference>
<evidence type="ECO:0000313" key="6">
    <source>
        <dbReference type="EMBL" id="GBD00218.1"/>
    </source>
</evidence>
<keyword evidence="6" id="KW-0378">Hydrolase</keyword>
<dbReference type="Proteomes" id="UP000236173">
    <property type="component" value="Unassembled WGS sequence"/>
</dbReference>
<feature type="domain" description="ABC transporter" evidence="5">
    <location>
        <begin position="247"/>
        <end position="485"/>
    </location>
</feature>
<dbReference type="CDD" id="cd03215">
    <property type="entry name" value="ABC_Carb_Monos_II"/>
    <property type="match status" value="1"/>
</dbReference>
<name>A0A2H5XGD4_9BACT</name>
<dbReference type="EMBL" id="BEHT01000060">
    <property type="protein sequence ID" value="GBD00218.1"/>
    <property type="molecule type" value="Genomic_DNA"/>
</dbReference>
<dbReference type="SUPFAM" id="SSF52540">
    <property type="entry name" value="P-loop containing nucleoside triphosphate hydrolases"/>
    <property type="match status" value="2"/>
</dbReference>
<evidence type="ECO:0000256" key="2">
    <source>
        <dbReference type="ARBA" id="ARBA00022737"/>
    </source>
</evidence>
<dbReference type="Pfam" id="PF00005">
    <property type="entry name" value="ABC_tran"/>
    <property type="match status" value="2"/>
</dbReference>
<keyword evidence="1" id="KW-0813">Transport</keyword>
<evidence type="ECO:0000256" key="4">
    <source>
        <dbReference type="ARBA" id="ARBA00022840"/>
    </source>
</evidence>
<keyword evidence="3" id="KW-0547">Nucleotide-binding</keyword>